<keyword evidence="12" id="KW-1185">Reference proteome</keyword>
<protein>
    <recommendedName>
        <fullName evidence="10">ABC transmembrane type-1 domain-containing protein</fullName>
    </recommendedName>
</protein>
<dbReference type="AlphaFoldDB" id="A0A0R3DQC2"/>
<keyword evidence="4 9" id="KW-0812">Transmembrane</keyword>
<dbReference type="Pfam" id="PF00528">
    <property type="entry name" value="BPD_transp_1"/>
    <property type="match status" value="1"/>
</dbReference>
<dbReference type="GO" id="GO:0015833">
    <property type="term" value="P:peptide transport"/>
    <property type="evidence" value="ECO:0007669"/>
    <property type="project" value="UniProtKB-KW"/>
</dbReference>
<dbReference type="Gene3D" id="1.10.3720.10">
    <property type="entry name" value="MetI-like"/>
    <property type="match status" value="1"/>
</dbReference>
<dbReference type="GO" id="GO:0015031">
    <property type="term" value="P:protein transport"/>
    <property type="evidence" value="ECO:0007669"/>
    <property type="project" value="UniProtKB-KW"/>
</dbReference>
<dbReference type="GO" id="GO:0055085">
    <property type="term" value="P:transmembrane transport"/>
    <property type="evidence" value="ECO:0007669"/>
    <property type="project" value="InterPro"/>
</dbReference>
<feature type="transmembrane region" description="Helical" evidence="9">
    <location>
        <begin position="269"/>
        <end position="291"/>
    </location>
</feature>
<evidence type="ECO:0000256" key="5">
    <source>
        <dbReference type="ARBA" id="ARBA00022856"/>
    </source>
</evidence>
<dbReference type="PROSITE" id="PS50928">
    <property type="entry name" value="ABC_TM1"/>
    <property type="match status" value="1"/>
</dbReference>
<comment type="similarity">
    <text evidence="9">Belongs to the binding-protein-dependent transport system permease family.</text>
</comment>
<keyword evidence="6" id="KW-0653">Protein transport</keyword>
<comment type="subcellular location">
    <subcellularLocation>
        <location evidence="1 9">Cell membrane</location>
        <topology evidence="1 9">Multi-pass membrane protein</topology>
    </subcellularLocation>
</comment>
<sequence length="306" mass="32340">MELEVISDVSAIPDDAAASAAETVRTRETAFHRVVRALRHRSLCIGLIICLVLAMLAAAAPLLVTADPNAQNPMLTFAPPSWAVPMGTDAYGRDLFARVLYGARTTMLASLCVVVLGSFLGTFIGLVAGYFGGIFGFFIMRIVDLLLAFPGILLALSVTAILGPGLGHGVIAIATVLVPIYARMVEGATAEVRNLPYVKASVTLGAGPTWIILRHILPNVLSGVIVLTTTWLGIAALWITALGFLGLGVQPPEPELGTILNDGQNYISLAWWITVCPGVFLSLFVIGTNLVGDGLRDEIDPTLAPR</sequence>
<evidence type="ECO:0000313" key="11">
    <source>
        <dbReference type="EMBL" id="KRQ11974.1"/>
    </source>
</evidence>
<keyword evidence="7 9" id="KW-1133">Transmembrane helix</keyword>
<feature type="transmembrane region" description="Helical" evidence="9">
    <location>
        <begin position="152"/>
        <end position="182"/>
    </location>
</feature>
<dbReference type="InterPro" id="IPR050366">
    <property type="entry name" value="BP-dependent_transpt_permease"/>
</dbReference>
<dbReference type="InterPro" id="IPR000515">
    <property type="entry name" value="MetI-like"/>
</dbReference>
<evidence type="ECO:0000256" key="6">
    <source>
        <dbReference type="ARBA" id="ARBA00022927"/>
    </source>
</evidence>
<feature type="domain" description="ABC transmembrane type-1" evidence="10">
    <location>
        <begin position="103"/>
        <end position="292"/>
    </location>
</feature>
<gene>
    <name evidence="11" type="ORF">AOQ71_17295</name>
</gene>
<dbReference type="EMBL" id="LJYG01000071">
    <property type="protein sequence ID" value="KRQ11974.1"/>
    <property type="molecule type" value="Genomic_DNA"/>
</dbReference>
<evidence type="ECO:0000256" key="2">
    <source>
        <dbReference type="ARBA" id="ARBA00022448"/>
    </source>
</evidence>
<dbReference type="Proteomes" id="UP000051936">
    <property type="component" value="Unassembled WGS sequence"/>
</dbReference>
<name>A0A0R3DQC2_9BRAD</name>
<evidence type="ECO:0000256" key="9">
    <source>
        <dbReference type="RuleBase" id="RU363032"/>
    </source>
</evidence>
<feature type="transmembrane region" description="Helical" evidence="9">
    <location>
        <begin position="220"/>
        <end position="249"/>
    </location>
</feature>
<evidence type="ECO:0000256" key="8">
    <source>
        <dbReference type="ARBA" id="ARBA00023136"/>
    </source>
</evidence>
<feature type="transmembrane region" description="Helical" evidence="9">
    <location>
        <begin position="43"/>
        <end position="64"/>
    </location>
</feature>
<keyword evidence="8 9" id="KW-0472">Membrane</keyword>
<keyword evidence="5" id="KW-0571">Peptide transport</keyword>
<feature type="transmembrane region" description="Helical" evidence="9">
    <location>
        <begin position="194"/>
        <end position="213"/>
    </location>
</feature>
<dbReference type="CDD" id="cd06261">
    <property type="entry name" value="TM_PBP2"/>
    <property type="match status" value="1"/>
</dbReference>
<evidence type="ECO:0000256" key="4">
    <source>
        <dbReference type="ARBA" id="ARBA00022692"/>
    </source>
</evidence>
<evidence type="ECO:0000256" key="7">
    <source>
        <dbReference type="ARBA" id="ARBA00022989"/>
    </source>
</evidence>
<accession>A0A0R3DQC2</accession>
<evidence type="ECO:0000259" key="10">
    <source>
        <dbReference type="PROSITE" id="PS50928"/>
    </source>
</evidence>
<feature type="transmembrane region" description="Helical" evidence="9">
    <location>
        <begin position="107"/>
        <end position="140"/>
    </location>
</feature>
<reference evidence="11 12" key="1">
    <citation type="submission" date="2015-09" db="EMBL/GenBank/DDBJ databases">
        <title>Draft Genome Sequence of Bradyrhizobium manausense Strain BR 3351T, a Novel Symbiotic Nitrogen-Fixing Alphaproteobacterium Isolated from Brazilian Amazon Rain Forest.</title>
        <authorList>
            <person name="De Araujo J.L."/>
            <person name="Zilli J.E."/>
        </authorList>
    </citation>
    <scope>NUCLEOTIDE SEQUENCE [LARGE SCALE GENOMIC DNA]</scope>
    <source>
        <strain evidence="11 12">BR3351</strain>
    </source>
</reference>
<organism evidence="11 12">
    <name type="scientific">Bradyrhizobium manausense</name>
    <dbReference type="NCBI Taxonomy" id="989370"/>
    <lineage>
        <taxon>Bacteria</taxon>
        <taxon>Pseudomonadati</taxon>
        <taxon>Pseudomonadota</taxon>
        <taxon>Alphaproteobacteria</taxon>
        <taxon>Hyphomicrobiales</taxon>
        <taxon>Nitrobacteraceae</taxon>
        <taxon>Bradyrhizobium</taxon>
    </lineage>
</organism>
<dbReference type="GO" id="GO:0005886">
    <property type="term" value="C:plasma membrane"/>
    <property type="evidence" value="ECO:0007669"/>
    <property type="project" value="UniProtKB-SubCell"/>
</dbReference>
<keyword evidence="2 9" id="KW-0813">Transport</keyword>
<proteinExistence type="inferred from homology"/>
<comment type="caution">
    <text evidence="11">The sequence shown here is derived from an EMBL/GenBank/DDBJ whole genome shotgun (WGS) entry which is preliminary data.</text>
</comment>
<dbReference type="STRING" id="989370.AOQ71_17295"/>
<evidence type="ECO:0000256" key="3">
    <source>
        <dbReference type="ARBA" id="ARBA00022475"/>
    </source>
</evidence>
<dbReference type="PANTHER" id="PTHR43386">
    <property type="entry name" value="OLIGOPEPTIDE TRANSPORT SYSTEM PERMEASE PROTEIN APPC"/>
    <property type="match status" value="1"/>
</dbReference>
<evidence type="ECO:0000256" key="1">
    <source>
        <dbReference type="ARBA" id="ARBA00004651"/>
    </source>
</evidence>
<keyword evidence="3" id="KW-1003">Cell membrane</keyword>
<dbReference type="SUPFAM" id="SSF161098">
    <property type="entry name" value="MetI-like"/>
    <property type="match status" value="1"/>
</dbReference>
<dbReference type="PANTHER" id="PTHR43386:SF1">
    <property type="entry name" value="D,D-DIPEPTIDE TRANSPORT SYSTEM PERMEASE PROTEIN DDPC-RELATED"/>
    <property type="match status" value="1"/>
</dbReference>
<evidence type="ECO:0000313" key="12">
    <source>
        <dbReference type="Proteomes" id="UP000051936"/>
    </source>
</evidence>
<dbReference type="InterPro" id="IPR035906">
    <property type="entry name" value="MetI-like_sf"/>
</dbReference>